<reference evidence="5" key="1">
    <citation type="submission" date="2023-01" db="EMBL/GenBank/DDBJ databases">
        <title>Exophiala dermititidis isolated from Cystic Fibrosis Patient.</title>
        <authorList>
            <person name="Kurbessoian T."/>
            <person name="Crocker A."/>
            <person name="Murante D."/>
            <person name="Hogan D.A."/>
            <person name="Stajich J.E."/>
        </authorList>
    </citation>
    <scope>NUCLEOTIDE SEQUENCE</scope>
    <source>
        <strain evidence="5">Ex8</strain>
    </source>
</reference>
<feature type="region of interest" description="Disordered" evidence="3">
    <location>
        <begin position="324"/>
        <end position="358"/>
    </location>
</feature>
<dbReference type="PROSITE" id="PS50263">
    <property type="entry name" value="CN_HYDROLASE"/>
    <property type="match status" value="1"/>
</dbReference>
<feature type="compositionally biased region" description="Polar residues" evidence="3">
    <location>
        <begin position="328"/>
        <end position="340"/>
    </location>
</feature>
<comment type="caution">
    <text evidence="5">The sequence shown here is derived from an EMBL/GenBank/DDBJ whole genome shotgun (WGS) entry which is preliminary data.</text>
</comment>
<evidence type="ECO:0000256" key="2">
    <source>
        <dbReference type="PROSITE-ProRule" id="PRU10139"/>
    </source>
</evidence>
<dbReference type="InterPro" id="IPR003010">
    <property type="entry name" value="C-N_Hydrolase"/>
</dbReference>
<dbReference type="PROSITE" id="PS00920">
    <property type="entry name" value="NITRIL_CHT_1"/>
    <property type="match status" value="1"/>
</dbReference>
<dbReference type="Pfam" id="PF00795">
    <property type="entry name" value="CN_hydrolase"/>
    <property type="match status" value="1"/>
</dbReference>
<dbReference type="PANTHER" id="PTHR46044">
    <property type="entry name" value="NITRILASE"/>
    <property type="match status" value="1"/>
</dbReference>
<organism evidence="5 6">
    <name type="scientific">Exophiala dermatitidis</name>
    <name type="common">Black yeast-like fungus</name>
    <name type="synonym">Wangiella dermatitidis</name>
    <dbReference type="NCBI Taxonomy" id="5970"/>
    <lineage>
        <taxon>Eukaryota</taxon>
        <taxon>Fungi</taxon>
        <taxon>Dikarya</taxon>
        <taxon>Ascomycota</taxon>
        <taxon>Pezizomycotina</taxon>
        <taxon>Eurotiomycetes</taxon>
        <taxon>Chaetothyriomycetidae</taxon>
        <taxon>Chaetothyriales</taxon>
        <taxon>Herpotrichiellaceae</taxon>
        <taxon>Exophiala</taxon>
    </lineage>
</organism>
<name>A0AAN6IX44_EXODE</name>
<dbReference type="Proteomes" id="UP001161757">
    <property type="component" value="Unassembled WGS sequence"/>
</dbReference>
<dbReference type="PANTHER" id="PTHR46044:SF1">
    <property type="entry name" value="CN HYDROLASE DOMAIN-CONTAINING PROTEIN"/>
    <property type="match status" value="1"/>
</dbReference>
<feature type="domain" description="CN hydrolase" evidence="4">
    <location>
        <begin position="5"/>
        <end position="307"/>
    </location>
</feature>
<sequence length="432" mass="46875">MPQKLTIGVSQSHTLNTLQETLWALRETTSLAAQKGISILLFPEAYLGGYPRTCSFGAAVGSRSDVGRDQFLAYTKSAVDLGDTPSPGGAGDDWIERRLPVNKETGRRGDGTREFLEEVARETGVFIVTGVIEKAGGSLFCAAVYVDPKRGVVGKRRKVMPTGSERLVWAQGSPSTLKAVVANINGVRVVMGTAICWENYMPLLRYSLYSQGVNLWLAPTADARDTWEPLMKTVACEGRCFVLSANQCVRRKHLPGWITGTQQDPHSRHDGSTTKHHFNATTTALPNGTPAGAGGSSPEVKAGRRRSMSMRTEENHEIAWRCKDAPATSESAPTPINESPETFPRPPQSTVHGISSDPKGDEFVSVGGSCIVNPMGKTLAGPCWEKEQELLYTEVDFDDCDRGHLDFDAAGHYARSDVFKLTVEGLDLIPPP</sequence>
<dbReference type="GO" id="GO:0016836">
    <property type="term" value="F:hydro-lyase activity"/>
    <property type="evidence" value="ECO:0007669"/>
    <property type="project" value="UniProtKB-ARBA"/>
</dbReference>
<protein>
    <recommendedName>
        <fullName evidence="4">CN hydrolase domain-containing protein</fullName>
    </recommendedName>
</protein>
<feature type="active site" description="Proton acceptor" evidence="2">
    <location>
        <position position="44"/>
    </location>
</feature>
<dbReference type="InterPro" id="IPR036526">
    <property type="entry name" value="C-N_Hydrolase_sf"/>
</dbReference>
<dbReference type="InterPro" id="IPR044149">
    <property type="entry name" value="Nitrilases_CHs"/>
</dbReference>
<dbReference type="InterPro" id="IPR000132">
    <property type="entry name" value="Nitrilase/CN_hydratase_CS"/>
</dbReference>
<proteinExistence type="inferred from homology"/>
<dbReference type="AlphaFoldDB" id="A0AAN6IX44"/>
<dbReference type="EMBL" id="JAJGCB010000004">
    <property type="protein sequence ID" value="KAJ8993343.1"/>
    <property type="molecule type" value="Genomic_DNA"/>
</dbReference>
<dbReference type="FunFam" id="3.60.110.10:FF:000016">
    <property type="entry name" value="Nitrilase blr3397"/>
    <property type="match status" value="1"/>
</dbReference>
<gene>
    <name evidence="5" type="ORF">HRR80_003366</name>
</gene>
<evidence type="ECO:0000256" key="1">
    <source>
        <dbReference type="ARBA" id="ARBA00008129"/>
    </source>
</evidence>
<accession>A0AAN6IX44</accession>
<dbReference type="SUPFAM" id="SSF56317">
    <property type="entry name" value="Carbon-nitrogen hydrolase"/>
    <property type="match status" value="1"/>
</dbReference>
<dbReference type="GO" id="GO:0000257">
    <property type="term" value="F:nitrilase activity"/>
    <property type="evidence" value="ECO:0007669"/>
    <property type="project" value="UniProtKB-ARBA"/>
</dbReference>
<evidence type="ECO:0000313" key="5">
    <source>
        <dbReference type="EMBL" id="KAJ8993343.1"/>
    </source>
</evidence>
<comment type="similarity">
    <text evidence="1">Belongs to the carbon-nitrogen hydrolase superfamily. Nitrilase family.</text>
</comment>
<evidence type="ECO:0000313" key="6">
    <source>
        <dbReference type="Proteomes" id="UP001161757"/>
    </source>
</evidence>
<evidence type="ECO:0000256" key="3">
    <source>
        <dbReference type="SAM" id="MobiDB-lite"/>
    </source>
</evidence>
<dbReference type="Gene3D" id="3.60.110.10">
    <property type="entry name" value="Carbon-nitrogen hydrolase"/>
    <property type="match status" value="1"/>
</dbReference>
<feature type="region of interest" description="Disordered" evidence="3">
    <location>
        <begin position="258"/>
        <end position="305"/>
    </location>
</feature>
<evidence type="ECO:0000259" key="4">
    <source>
        <dbReference type="PROSITE" id="PS50263"/>
    </source>
</evidence>